<accession>A0ABQ8G0I0</accession>
<sequence length="200" mass="21941">MATVAAASPMGQLVDTDPSISMHVGDFPFPDIDTDPVKRDIKISVGNFPFPDDENPLGEGKAGGLRRCAEDEVICAREGGVWAPVTGFISAINTFCNKADGWTVPYDGSGEKPLWGQVNNVNVTYPEEGKKYSFYAGIYNTKIKEGYALTKDDCPGTLERLTDVKYGHYCFGRQNKDTKGGKIEAVDVGNWIAYVKERRE</sequence>
<keyword evidence="2" id="KW-1185">Reference proteome</keyword>
<name>A0ABQ8G0I0_9PEZI</name>
<dbReference type="EMBL" id="JAGTJR010000029">
    <property type="protein sequence ID" value="KAH7039418.1"/>
    <property type="molecule type" value="Genomic_DNA"/>
</dbReference>
<proteinExistence type="predicted"/>
<dbReference type="Proteomes" id="UP000774617">
    <property type="component" value="Unassembled WGS sequence"/>
</dbReference>
<evidence type="ECO:0000313" key="1">
    <source>
        <dbReference type="EMBL" id="KAH7039418.1"/>
    </source>
</evidence>
<reference evidence="1 2" key="1">
    <citation type="journal article" date="2021" name="Nat. Commun.">
        <title>Genetic determinants of endophytism in the Arabidopsis root mycobiome.</title>
        <authorList>
            <person name="Mesny F."/>
            <person name="Miyauchi S."/>
            <person name="Thiergart T."/>
            <person name="Pickel B."/>
            <person name="Atanasova L."/>
            <person name="Karlsson M."/>
            <person name="Huettel B."/>
            <person name="Barry K.W."/>
            <person name="Haridas S."/>
            <person name="Chen C."/>
            <person name="Bauer D."/>
            <person name="Andreopoulos W."/>
            <person name="Pangilinan J."/>
            <person name="LaButti K."/>
            <person name="Riley R."/>
            <person name="Lipzen A."/>
            <person name="Clum A."/>
            <person name="Drula E."/>
            <person name="Henrissat B."/>
            <person name="Kohler A."/>
            <person name="Grigoriev I.V."/>
            <person name="Martin F.M."/>
            <person name="Hacquard S."/>
        </authorList>
    </citation>
    <scope>NUCLEOTIDE SEQUENCE [LARGE SCALE GENOMIC DNA]</scope>
    <source>
        <strain evidence="1 2">MPI-SDFR-AT-0080</strain>
    </source>
</reference>
<comment type="caution">
    <text evidence="1">The sequence shown here is derived from an EMBL/GenBank/DDBJ whole genome shotgun (WGS) entry which is preliminary data.</text>
</comment>
<gene>
    <name evidence="1" type="ORF">B0J12DRAFT_743614</name>
</gene>
<organism evidence="1 2">
    <name type="scientific">Macrophomina phaseolina</name>
    <dbReference type="NCBI Taxonomy" id="35725"/>
    <lineage>
        <taxon>Eukaryota</taxon>
        <taxon>Fungi</taxon>
        <taxon>Dikarya</taxon>
        <taxon>Ascomycota</taxon>
        <taxon>Pezizomycotina</taxon>
        <taxon>Dothideomycetes</taxon>
        <taxon>Dothideomycetes incertae sedis</taxon>
        <taxon>Botryosphaeriales</taxon>
        <taxon>Botryosphaeriaceae</taxon>
        <taxon>Macrophomina</taxon>
    </lineage>
</organism>
<evidence type="ECO:0000313" key="2">
    <source>
        <dbReference type="Proteomes" id="UP000774617"/>
    </source>
</evidence>
<protein>
    <submittedName>
        <fullName evidence="1">Uncharacterized protein</fullName>
    </submittedName>
</protein>